<evidence type="ECO:0000313" key="4">
    <source>
        <dbReference type="Proteomes" id="UP000694300"/>
    </source>
</evidence>
<feature type="transmembrane region" description="Helical" evidence="1">
    <location>
        <begin position="279"/>
        <end position="296"/>
    </location>
</feature>
<dbReference type="InterPro" id="IPR020846">
    <property type="entry name" value="MFS_dom"/>
</dbReference>
<reference evidence="3 4" key="1">
    <citation type="submission" date="2020-11" db="EMBL/GenBank/DDBJ databases">
        <title>Pseudonocardia abyssalis sp. nov. and Pseudonocardia oceani sp. nov., description and phylogenomic analysis of two novel actinomycetes isolated from the deep Southern Ocean.</title>
        <authorList>
            <person name="Parra J."/>
        </authorList>
    </citation>
    <scope>NUCLEOTIDE SEQUENCE [LARGE SCALE GENOMIC DNA]</scope>
    <source>
        <strain evidence="4">KRD185</strain>
    </source>
</reference>
<feature type="transmembrane region" description="Helical" evidence="1">
    <location>
        <begin position="21"/>
        <end position="48"/>
    </location>
</feature>
<gene>
    <name evidence="3" type="ORF">I4I82_13205</name>
</gene>
<dbReference type="RefSeq" id="WP_218591720.1">
    <property type="nucleotide sequence ID" value="NZ_JADQDE010000106.1"/>
</dbReference>
<organism evidence="3 4">
    <name type="scientific">Pseudonocardia oceani</name>
    <dbReference type="NCBI Taxonomy" id="2792013"/>
    <lineage>
        <taxon>Bacteria</taxon>
        <taxon>Bacillati</taxon>
        <taxon>Actinomycetota</taxon>
        <taxon>Actinomycetes</taxon>
        <taxon>Pseudonocardiales</taxon>
        <taxon>Pseudonocardiaceae</taxon>
        <taxon>Pseudonocardia</taxon>
    </lineage>
</organism>
<dbReference type="InterPro" id="IPR011701">
    <property type="entry name" value="MFS"/>
</dbReference>
<proteinExistence type="predicted"/>
<accession>A0ABS6U9N6</accession>
<feature type="transmembrane region" description="Helical" evidence="1">
    <location>
        <begin position="87"/>
        <end position="105"/>
    </location>
</feature>
<feature type="transmembrane region" description="Helical" evidence="1">
    <location>
        <begin position="111"/>
        <end position="128"/>
    </location>
</feature>
<feature type="transmembrane region" description="Helical" evidence="1">
    <location>
        <begin position="149"/>
        <end position="168"/>
    </location>
</feature>
<keyword evidence="1" id="KW-1133">Transmembrane helix</keyword>
<feature type="transmembrane region" description="Helical" evidence="1">
    <location>
        <begin position="367"/>
        <end position="388"/>
    </location>
</feature>
<feature type="transmembrane region" description="Helical" evidence="1">
    <location>
        <begin position="333"/>
        <end position="361"/>
    </location>
</feature>
<name>A0ABS6U9N6_9PSEU</name>
<dbReference type="EMBL" id="JADQDF010000001">
    <property type="protein sequence ID" value="MBW0128636.1"/>
    <property type="molecule type" value="Genomic_DNA"/>
</dbReference>
<protein>
    <submittedName>
        <fullName evidence="3">MFS transporter</fullName>
    </submittedName>
</protein>
<keyword evidence="4" id="KW-1185">Reference proteome</keyword>
<dbReference type="PROSITE" id="PS50850">
    <property type="entry name" value="MFS"/>
    <property type="match status" value="1"/>
</dbReference>
<feature type="transmembrane region" description="Helical" evidence="1">
    <location>
        <begin position="54"/>
        <end position="75"/>
    </location>
</feature>
<keyword evidence="1" id="KW-0472">Membrane</keyword>
<sequence>MVTTTPGGLAGFRTVLAIPGVTPLVLLALVARIPASAAAITLTLHVVLTLDLGYAAAGAVGAASTIGMAVGAPLLGRVVDRRGLRPVLVLTSASAAVFWSVAHLLGYPALLVGALLAGALGMPVYSVIRQSLAALVPEEHRRPAFSLDSMSVEVSYIVGPALGSLLVIGLGSTAATWAVGAGWVASGIAFWVLDPRTRAGSATDDDGPPPSVRSWLDRRLLGALLATSAAVLVVFGTELSVIASVQEAGPVYAIALVNAVWCLSSIAGGFLYGTARRSYPVFALVALLGVATLPVALGGVWWSFALLLVPAGLMCAPALAATSEAVSRLAPEAARGVVTGLHGSAITLGAAAGTPLAGVLVDVASPAVAVVAVGTLGVATAGVAALLAGAHTTEPPHPGVAAAPTVRTCGWISPRRARSASRCPARRRAPRPGGCSGG</sequence>
<feature type="transmembrane region" description="Helical" evidence="1">
    <location>
        <begin position="220"/>
        <end position="245"/>
    </location>
</feature>
<evidence type="ECO:0000313" key="3">
    <source>
        <dbReference type="EMBL" id="MBW0128636.1"/>
    </source>
</evidence>
<evidence type="ECO:0000256" key="1">
    <source>
        <dbReference type="SAM" id="Phobius"/>
    </source>
</evidence>
<dbReference type="PANTHER" id="PTHR23542">
    <property type="match status" value="1"/>
</dbReference>
<feature type="domain" description="Major facilitator superfamily (MFS) profile" evidence="2">
    <location>
        <begin position="1"/>
        <end position="198"/>
    </location>
</feature>
<evidence type="ECO:0000259" key="2">
    <source>
        <dbReference type="PROSITE" id="PS50850"/>
    </source>
</evidence>
<dbReference type="Proteomes" id="UP000694300">
    <property type="component" value="Unassembled WGS sequence"/>
</dbReference>
<keyword evidence="1" id="KW-0812">Transmembrane</keyword>
<dbReference type="Pfam" id="PF07690">
    <property type="entry name" value="MFS_1"/>
    <property type="match status" value="1"/>
</dbReference>
<feature type="transmembrane region" description="Helical" evidence="1">
    <location>
        <begin position="251"/>
        <end position="272"/>
    </location>
</feature>
<comment type="caution">
    <text evidence="3">The sequence shown here is derived from an EMBL/GenBank/DDBJ whole genome shotgun (WGS) entry which is preliminary data.</text>
</comment>
<dbReference type="PANTHER" id="PTHR23542:SF1">
    <property type="entry name" value="MAJOR FACILITATOR SUPERFAMILY (MFS) PROFILE DOMAIN-CONTAINING PROTEIN"/>
    <property type="match status" value="1"/>
</dbReference>
<feature type="transmembrane region" description="Helical" evidence="1">
    <location>
        <begin position="174"/>
        <end position="193"/>
    </location>
</feature>